<evidence type="ECO:0000313" key="2">
    <source>
        <dbReference type="Proteomes" id="UP000805193"/>
    </source>
</evidence>
<proteinExistence type="predicted"/>
<reference evidence="1 2" key="1">
    <citation type="journal article" date="2020" name="Cell">
        <title>Large-Scale Comparative Analyses of Tick Genomes Elucidate Their Genetic Diversity and Vector Capacities.</title>
        <authorList>
            <consortium name="Tick Genome and Microbiome Consortium (TIGMIC)"/>
            <person name="Jia N."/>
            <person name="Wang J."/>
            <person name="Shi W."/>
            <person name="Du L."/>
            <person name="Sun Y."/>
            <person name="Zhan W."/>
            <person name="Jiang J.F."/>
            <person name="Wang Q."/>
            <person name="Zhang B."/>
            <person name="Ji P."/>
            <person name="Bell-Sakyi L."/>
            <person name="Cui X.M."/>
            <person name="Yuan T.T."/>
            <person name="Jiang B.G."/>
            <person name="Yang W.F."/>
            <person name="Lam T.T."/>
            <person name="Chang Q.C."/>
            <person name="Ding S.J."/>
            <person name="Wang X.J."/>
            <person name="Zhu J.G."/>
            <person name="Ruan X.D."/>
            <person name="Zhao L."/>
            <person name="Wei J.T."/>
            <person name="Ye R.Z."/>
            <person name="Que T.C."/>
            <person name="Du C.H."/>
            <person name="Zhou Y.H."/>
            <person name="Cheng J.X."/>
            <person name="Dai P.F."/>
            <person name="Guo W.B."/>
            <person name="Han X.H."/>
            <person name="Huang E.J."/>
            <person name="Li L.F."/>
            <person name="Wei W."/>
            <person name="Gao Y.C."/>
            <person name="Liu J.Z."/>
            <person name="Shao H.Z."/>
            <person name="Wang X."/>
            <person name="Wang C.C."/>
            <person name="Yang T.C."/>
            <person name="Huo Q.B."/>
            <person name="Li W."/>
            <person name="Chen H.Y."/>
            <person name="Chen S.E."/>
            <person name="Zhou L.G."/>
            <person name="Ni X.B."/>
            <person name="Tian J.H."/>
            <person name="Sheng Y."/>
            <person name="Liu T."/>
            <person name="Pan Y.S."/>
            <person name="Xia L.Y."/>
            <person name="Li J."/>
            <person name="Zhao F."/>
            <person name="Cao W.C."/>
        </authorList>
    </citation>
    <scope>NUCLEOTIDE SEQUENCE [LARGE SCALE GENOMIC DNA]</scope>
    <source>
        <strain evidence="1">Iper-2018</strain>
    </source>
</reference>
<accession>A0AC60Q014</accession>
<gene>
    <name evidence="1" type="ORF">HPB47_026176</name>
</gene>
<comment type="caution">
    <text evidence="1">The sequence shown here is derived from an EMBL/GenBank/DDBJ whole genome shotgun (WGS) entry which is preliminary data.</text>
</comment>
<keyword evidence="2" id="KW-1185">Reference proteome</keyword>
<dbReference type="Proteomes" id="UP000805193">
    <property type="component" value="Unassembled WGS sequence"/>
</dbReference>
<organism evidence="1 2">
    <name type="scientific">Ixodes persulcatus</name>
    <name type="common">Taiga tick</name>
    <dbReference type="NCBI Taxonomy" id="34615"/>
    <lineage>
        <taxon>Eukaryota</taxon>
        <taxon>Metazoa</taxon>
        <taxon>Ecdysozoa</taxon>
        <taxon>Arthropoda</taxon>
        <taxon>Chelicerata</taxon>
        <taxon>Arachnida</taxon>
        <taxon>Acari</taxon>
        <taxon>Parasitiformes</taxon>
        <taxon>Ixodida</taxon>
        <taxon>Ixodoidea</taxon>
        <taxon>Ixodidae</taxon>
        <taxon>Ixodinae</taxon>
        <taxon>Ixodes</taxon>
    </lineage>
</organism>
<dbReference type="EMBL" id="JABSTQ010009692">
    <property type="protein sequence ID" value="KAG0426709.1"/>
    <property type="molecule type" value="Genomic_DNA"/>
</dbReference>
<name>A0AC60Q014_IXOPE</name>
<protein>
    <submittedName>
        <fullName evidence="1">Uncharacterized protein</fullName>
    </submittedName>
</protein>
<sequence length="231" mass="25172">MSPTLQSETKDGEKPEASGNPEAGSVDAQAELLLKVAAMCDAVTQRLAVQHSREPELRPQLTVPASLANRWREGGDPITAAISATTATRAGGPNPGGYHGHGQGPGPSRRDQGNANFHIFCRRCRRRPQTTSDGGPVGWASRQIWEEQPRPERGEAHVIVSKPLRGLTLEDRHPNEPAALLCPLGRVPELAQETHRAGLLHVTREAADRAARRQNHDKLQRAIGVVRRQRP</sequence>
<evidence type="ECO:0000313" key="1">
    <source>
        <dbReference type="EMBL" id="KAG0426709.1"/>
    </source>
</evidence>